<sequence length="871" mass="99547">MMFYPKRGETGPKAVFFPQASQKDVYDYFIHGLVDSLYFHGNNSKELQEFPPKVKNTIKVYNDLFAKGRELYLKMHYSFPIFNRERKVVVPSVIIAQLRVSNQDYPSKDVNIEPTTPTLDDLALSLLRVYTGSSKIGSGPGQTDKVRINYYSKNLLIFSQFEEKINEVQIKALADFEDKFETLSGLLAPLPKDPKQLLCGYLSRTPRHHCVHLGKSQLCDWLLRRGTQSTAKIISLGSNQDWKAMIRRWEERLKNYNLYLSAINSRALTHTKIMCMRTRNSYFLNNSSVTIPRRQNKRRAPNVVEPELRTIIEVAPMADNRTMEELLQAPTEEMLRACPHHRFMELTLIDTFYNGLNENDQDSLNATTGGNLLSKTTREALNIIENKSKVRYSRYKPNVSRMNMNSRENASKTDDRIDKLANQISTLDDIFTKKVITPATVKAVEESVGSFSKQEENLRKNLNDDMRSILGSFFQNQALTLGTLPSNTIPNPKGEMKAITTRSDVAYAGHSIPTNPSPKKLNENCSAMLLKKLPEKLGDPNKFLIPCDFSRMDVCHALAILGASINLMPLSIWKKLSLPELTPIRMTLELADRSITHPKGVTEDVFVKVGKFHFLTDFVVVDFEADPRVPLILRRSFLRTGRALIDVYRAKITLRQDAKPILLWWVLLLQEFDIIIRDKKGTENLAVDHLSRLENPHKDVFKNKDINENFPLETLGKISSGSTPWFANFANFHAGNFIVKGMSSQQKKKFFKDVKHCFWEDPYLFRSVRIKSFDGVCMVKKLMISSKHVMNHPPGAIMVPISLLRKHSRESIKPVGQDLLPSPKFFHMEPIELSQPEGPNFKANGHRVKHYFGGDIPQLVIPDLQTFPMDK</sequence>
<dbReference type="EMBL" id="BKCJ010004034">
    <property type="protein sequence ID" value="GEU58631.1"/>
    <property type="molecule type" value="Genomic_DNA"/>
</dbReference>
<dbReference type="InterPro" id="IPR021109">
    <property type="entry name" value="Peptidase_aspartic_dom_sf"/>
</dbReference>
<dbReference type="Gene3D" id="2.40.70.10">
    <property type="entry name" value="Acid Proteases"/>
    <property type="match status" value="1"/>
</dbReference>
<protein>
    <submittedName>
        <fullName evidence="1">Enzymatic polyprotein</fullName>
    </submittedName>
</protein>
<dbReference type="PANTHER" id="PTHR33067">
    <property type="entry name" value="RNA-DIRECTED DNA POLYMERASE-RELATED"/>
    <property type="match status" value="1"/>
</dbReference>
<dbReference type="AlphaFoldDB" id="A0A6L2LA25"/>
<proteinExistence type="predicted"/>
<name>A0A6L2LA25_TANCI</name>
<dbReference type="CDD" id="cd00303">
    <property type="entry name" value="retropepsin_like"/>
    <property type="match status" value="1"/>
</dbReference>
<evidence type="ECO:0000313" key="1">
    <source>
        <dbReference type="EMBL" id="GEU58631.1"/>
    </source>
</evidence>
<dbReference type="PANTHER" id="PTHR33067:SF35">
    <property type="entry name" value="ASPARTIC PEPTIDASE DDI1-TYPE DOMAIN-CONTAINING PROTEIN"/>
    <property type="match status" value="1"/>
</dbReference>
<reference evidence="1" key="1">
    <citation type="journal article" date="2019" name="Sci. Rep.">
        <title>Draft genome of Tanacetum cinerariifolium, the natural source of mosquito coil.</title>
        <authorList>
            <person name="Yamashiro T."/>
            <person name="Shiraishi A."/>
            <person name="Satake H."/>
            <person name="Nakayama K."/>
        </authorList>
    </citation>
    <scope>NUCLEOTIDE SEQUENCE</scope>
</reference>
<comment type="caution">
    <text evidence="1">The sequence shown here is derived from an EMBL/GenBank/DDBJ whole genome shotgun (WGS) entry which is preliminary data.</text>
</comment>
<accession>A0A6L2LA25</accession>
<gene>
    <name evidence="1" type="ORF">Tci_030609</name>
</gene>
<organism evidence="1">
    <name type="scientific">Tanacetum cinerariifolium</name>
    <name type="common">Dalmatian daisy</name>
    <name type="synonym">Chrysanthemum cinerariifolium</name>
    <dbReference type="NCBI Taxonomy" id="118510"/>
    <lineage>
        <taxon>Eukaryota</taxon>
        <taxon>Viridiplantae</taxon>
        <taxon>Streptophyta</taxon>
        <taxon>Embryophyta</taxon>
        <taxon>Tracheophyta</taxon>
        <taxon>Spermatophyta</taxon>
        <taxon>Magnoliopsida</taxon>
        <taxon>eudicotyledons</taxon>
        <taxon>Gunneridae</taxon>
        <taxon>Pentapetalae</taxon>
        <taxon>asterids</taxon>
        <taxon>campanulids</taxon>
        <taxon>Asterales</taxon>
        <taxon>Asteraceae</taxon>
        <taxon>Asteroideae</taxon>
        <taxon>Anthemideae</taxon>
        <taxon>Anthemidinae</taxon>
        <taxon>Tanacetum</taxon>
    </lineage>
</organism>